<feature type="domain" description="Link" evidence="30">
    <location>
        <begin position="250"/>
        <end position="347"/>
    </location>
</feature>
<dbReference type="GO" id="GO:0072534">
    <property type="term" value="C:perineuronal net"/>
    <property type="evidence" value="ECO:0007669"/>
    <property type="project" value="TreeGrafter"/>
</dbReference>
<dbReference type="InterPro" id="IPR001881">
    <property type="entry name" value="EGF-like_Ca-bd_dom"/>
</dbReference>
<dbReference type="SMART" id="SM00409">
    <property type="entry name" value="IG"/>
    <property type="match status" value="1"/>
</dbReference>
<dbReference type="InterPro" id="IPR016187">
    <property type="entry name" value="CTDL_fold"/>
</dbReference>
<dbReference type="FunFam" id="2.10.25.10:FF:000004">
    <property type="entry name" value="Neurogenic locus notch 1"/>
    <property type="match status" value="1"/>
</dbReference>
<dbReference type="InterPro" id="IPR003599">
    <property type="entry name" value="Ig_sub"/>
</dbReference>
<dbReference type="SMART" id="SM00406">
    <property type="entry name" value="IGv"/>
    <property type="match status" value="1"/>
</dbReference>
<dbReference type="GO" id="GO:0001501">
    <property type="term" value="P:skeletal system development"/>
    <property type="evidence" value="ECO:0007669"/>
    <property type="project" value="TreeGrafter"/>
</dbReference>
<dbReference type="Gene3D" id="2.10.70.10">
    <property type="entry name" value="Complement Module, domain 1"/>
    <property type="match status" value="1"/>
</dbReference>
<feature type="disulfide bond" evidence="24">
    <location>
        <begin position="196"/>
        <end position="217"/>
    </location>
</feature>
<keyword evidence="15" id="KW-0373">Hyaluronic acid</keyword>
<evidence type="ECO:0000256" key="2">
    <source>
        <dbReference type="ARBA" id="ARBA00004593"/>
    </source>
</evidence>
<evidence type="ECO:0000259" key="30">
    <source>
        <dbReference type="PROSITE" id="PS50963"/>
    </source>
</evidence>
<feature type="disulfide bond" evidence="22">
    <location>
        <begin position="449"/>
        <end position="458"/>
    </location>
</feature>
<dbReference type="InterPro" id="IPR018378">
    <property type="entry name" value="C-type_lectin_CS"/>
</dbReference>
<dbReference type="SMART" id="SM00032">
    <property type="entry name" value="CCP"/>
    <property type="match status" value="1"/>
</dbReference>
<dbReference type="FunFam" id="3.10.100.10:FF:000002">
    <property type="entry name" value="Hyaluronan proteoglycan link protein 1"/>
    <property type="match status" value="1"/>
</dbReference>
<dbReference type="InterPro" id="IPR018097">
    <property type="entry name" value="EGF_Ca-bd_CS"/>
</dbReference>
<dbReference type="SUPFAM" id="SSF57535">
    <property type="entry name" value="Complement control module/SCR domain"/>
    <property type="match status" value="1"/>
</dbReference>
<dbReference type="Pfam" id="PF00193">
    <property type="entry name" value="Xlink"/>
    <property type="match status" value="2"/>
</dbReference>
<dbReference type="InterPro" id="IPR013783">
    <property type="entry name" value="Ig-like_fold"/>
</dbReference>
<dbReference type="GO" id="GO:0005615">
    <property type="term" value="C:extracellular space"/>
    <property type="evidence" value="ECO:0007669"/>
    <property type="project" value="TreeGrafter"/>
</dbReference>
<dbReference type="PRINTS" id="PR00010">
    <property type="entry name" value="EGFBLOOD"/>
</dbReference>
<dbReference type="CDD" id="cd03520">
    <property type="entry name" value="Link_domain_CSPGs_modules_2_4"/>
    <property type="match status" value="1"/>
</dbReference>
<name>A0A674PBS6_TAKRU</name>
<evidence type="ECO:0000259" key="27">
    <source>
        <dbReference type="PROSITE" id="PS50041"/>
    </source>
</evidence>
<evidence type="ECO:0000256" key="18">
    <source>
        <dbReference type="ARBA" id="ARBA00044099"/>
    </source>
</evidence>
<dbReference type="Ensembl" id="ENSTRUT00000087343.1">
    <property type="protein sequence ID" value="ENSTRUP00000083131.1"/>
    <property type="gene ID" value="ENSTRUG00000023341.2"/>
</dbReference>
<evidence type="ECO:0000313" key="32">
    <source>
        <dbReference type="Proteomes" id="UP000005226"/>
    </source>
</evidence>
<evidence type="ECO:0000256" key="14">
    <source>
        <dbReference type="ARBA" id="ARBA00023273"/>
    </source>
</evidence>
<evidence type="ECO:0000256" key="13">
    <source>
        <dbReference type="ARBA" id="ARBA00023180"/>
    </source>
</evidence>
<evidence type="ECO:0000256" key="16">
    <source>
        <dbReference type="ARBA" id="ARBA00023319"/>
    </source>
</evidence>
<dbReference type="SUPFAM" id="SSF56436">
    <property type="entry name" value="C-type lectin-like"/>
    <property type="match status" value="3"/>
</dbReference>
<evidence type="ECO:0000256" key="9">
    <source>
        <dbReference type="ARBA" id="ARBA00022737"/>
    </source>
</evidence>
<dbReference type="Pfam" id="PF00084">
    <property type="entry name" value="Sushi"/>
    <property type="match status" value="1"/>
</dbReference>
<dbReference type="FunFam" id="3.10.100.10:FF:000011">
    <property type="entry name" value="Aggrecan core protein"/>
    <property type="match status" value="1"/>
</dbReference>
<feature type="chain" id="PRO_5025454795" description="Versican core protein" evidence="25">
    <location>
        <begin position="21"/>
        <end position="668"/>
    </location>
</feature>
<keyword evidence="7 25" id="KW-0732">Signal</keyword>
<keyword evidence="32" id="KW-1185">Reference proteome</keyword>
<dbReference type="GO" id="GO:0030246">
    <property type="term" value="F:carbohydrate binding"/>
    <property type="evidence" value="ECO:0007669"/>
    <property type="project" value="UniProtKB-KW"/>
</dbReference>
<keyword evidence="6 23" id="KW-0768">Sushi</keyword>
<dbReference type="SMART" id="SM00445">
    <property type="entry name" value="LINK"/>
    <property type="match status" value="2"/>
</dbReference>
<protein>
    <recommendedName>
        <fullName evidence="18">Versican core protein</fullName>
    </recommendedName>
    <alternativeName>
        <fullName evidence="19">Chondroitin sulfate proteoglycan core protein 2</fullName>
    </alternativeName>
    <alternativeName>
        <fullName evidence="20">Large fibroblast proteoglycan</fullName>
    </alternativeName>
    <alternativeName>
        <fullName evidence="21">PG-M</fullName>
    </alternativeName>
</protein>
<dbReference type="GeneTree" id="ENSGT00940000156102"/>
<keyword evidence="14" id="KW-0966">Cell projection</keyword>
<keyword evidence="13" id="KW-0325">Glycoprotein</keyword>
<dbReference type="PANTHER" id="PTHR22804">
    <property type="entry name" value="AGGRECAN/VERSICAN PROTEOGLYCAN"/>
    <property type="match status" value="1"/>
</dbReference>
<dbReference type="SMART" id="SM00034">
    <property type="entry name" value="CLECT"/>
    <property type="match status" value="1"/>
</dbReference>
<evidence type="ECO:0000256" key="24">
    <source>
        <dbReference type="PROSITE-ProRule" id="PRU00323"/>
    </source>
</evidence>
<dbReference type="Pfam" id="PF07686">
    <property type="entry name" value="V-set"/>
    <property type="match status" value="1"/>
</dbReference>
<accession>A0A674PBS6</accession>
<feature type="disulfide bond" evidence="24">
    <location>
        <begin position="294"/>
        <end position="315"/>
    </location>
</feature>
<dbReference type="GO" id="GO:0002052">
    <property type="term" value="P:positive regulation of neuroblast proliferation"/>
    <property type="evidence" value="ECO:0007669"/>
    <property type="project" value="TreeGrafter"/>
</dbReference>
<dbReference type="GO" id="GO:0033165">
    <property type="term" value="C:interphotoreceptor matrix"/>
    <property type="evidence" value="ECO:0007669"/>
    <property type="project" value="UniProtKB-SubCell"/>
</dbReference>
<dbReference type="PRINTS" id="PR01265">
    <property type="entry name" value="LINKMODULE"/>
</dbReference>
<dbReference type="Gene3D" id="3.10.100.10">
    <property type="entry name" value="Mannose-Binding Protein A, subunit A"/>
    <property type="match status" value="3"/>
</dbReference>
<dbReference type="InterPro" id="IPR000152">
    <property type="entry name" value="EGF-type_Asp/Asn_hydroxyl_site"/>
</dbReference>
<evidence type="ECO:0000259" key="28">
    <source>
        <dbReference type="PROSITE" id="PS50835"/>
    </source>
</evidence>
<feature type="domain" description="Ig-like" evidence="28">
    <location>
        <begin position="3"/>
        <end position="148"/>
    </location>
</feature>
<dbReference type="InterPro" id="IPR000742">
    <property type="entry name" value="EGF"/>
</dbReference>
<dbReference type="GO" id="GO:0005509">
    <property type="term" value="F:calcium ion binding"/>
    <property type="evidence" value="ECO:0007669"/>
    <property type="project" value="InterPro"/>
</dbReference>
<evidence type="ECO:0000256" key="5">
    <source>
        <dbReference type="ARBA" id="ARBA00022536"/>
    </source>
</evidence>
<keyword evidence="16" id="KW-0393">Immunoglobulin domain</keyword>
<keyword evidence="11" id="KW-0654">Proteoglycan</keyword>
<dbReference type="PANTHER" id="PTHR22804:SF6">
    <property type="entry name" value="VERSICAN CORE PROTEIN"/>
    <property type="match status" value="1"/>
</dbReference>
<dbReference type="InterPro" id="IPR000436">
    <property type="entry name" value="Sushi_SCR_CCP_dom"/>
</dbReference>
<dbReference type="InterPro" id="IPR016186">
    <property type="entry name" value="C-type_lectin-like/link_sf"/>
</dbReference>
<dbReference type="PROSITE" id="PS50923">
    <property type="entry name" value="SUSHI"/>
    <property type="match status" value="1"/>
</dbReference>
<evidence type="ECO:0000313" key="31">
    <source>
        <dbReference type="Ensembl" id="ENSTRUP00000083131.1"/>
    </source>
</evidence>
<comment type="subcellular location">
    <subcellularLocation>
        <location evidence="1">Cell projection</location>
        <location evidence="1">Cilium</location>
        <location evidence="1">Photoreceptor outer segment</location>
    </subcellularLocation>
    <subcellularLocation>
        <location evidence="2">Secreted</location>
        <location evidence="2">Extracellular space</location>
        <location evidence="2">Extracellular matrix</location>
        <location evidence="2">Interphotoreceptor matrix</location>
    </subcellularLocation>
</comment>
<reference evidence="31" key="3">
    <citation type="submission" date="2025-09" db="UniProtKB">
        <authorList>
            <consortium name="Ensembl"/>
        </authorList>
    </citation>
    <scope>IDENTIFICATION</scope>
</reference>
<dbReference type="FunFam" id="3.10.100.10:FF:000003">
    <property type="entry name" value="Versican core protein"/>
    <property type="match status" value="1"/>
</dbReference>
<dbReference type="PROSITE" id="PS00010">
    <property type="entry name" value="ASX_HYDROXYL"/>
    <property type="match status" value="1"/>
</dbReference>
<evidence type="ECO:0000259" key="29">
    <source>
        <dbReference type="PROSITE" id="PS50923"/>
    </source>
</evidence>
<evidence type="ECO:0000256" key="11">
    <source>
        <dbReference type="ARBA" id="ARBA00022974"/>
    </source>
</evidence>
<feature type="domain" description="EGF-like" evidence="26">
    <location>
        <begin position="423"/>
        <end position="459"/>
    </location>
</feature>
<evidence type="ECO:0000256" key="6">
    <source>
        <dbReference type="ARBA" id="ARBA00022659"/>
    </source>
</evidence>
<keyword evidence="9" id="KW-0677">Repeat</keyword>
<keyword evidence="3" id="KW-0964">Secreted</keyword>
<keyword evidence="12 22" id="KW-1015">Disulfide bond</keyword>
<evidence type="ECO:0000256" key="7">
    <source>
        <dbReference type="ARBA" id="ARBA00022729"/>
    </source>
</evidence>
<dbReference type="SMART" id="SM00181">
    <property type="entry name" value="EGF"/>
    <property type="match status" value="1"/>
</dbReference>
<dbReference type="Pfam" id="PF00059">
    <property type="entry name" value="Lectin_C"/>
    <property type="match status" value="1"/>
</dbReference>
<feature type="signal peptide" evidence="25">
    <location>
        <begin position="1"/>
        <end position="20"/>
    </location>
</feature>
<dbReference type="InParanoid" id="A0A674PBS6"/>
<dbReference type="GO" id="GO:0007155">
    <property type="term" value="P:cell adhesion"/>
    <property type="evidence" value="ECO:0007669"/>
    <property type="project" value="InterPro"/>
</dbReference>
<dbReference type="GO" id="GO:0003203">
    <property type="term" value="P:endocardial cushion morphogenesis"/>
    <property type="evidence" value="ECO:0007669"/>
    <property type="project" value="Ensembl"/>
</dbReference>
<evidence type="ECO:0000256" key="8">
    <source>
        <dbReference type="ARBA" id="ARBA00022734"/>
    </source>
</evidence>
<feature type="disulfide bond" evidence="23">
    <location>
        <begin position="621"/>
        <end position="648"/>
    </location>
</feature>
<evidence type="ECO:0000256" key="15">
    <source>
        <dbReference type="ARBA" id="ARBA00023290"/>
    </source>
</evidence>
<evidence type="ECO:0000256" key="10">
    <source>
        <dbReference type="ARBA" id="ARBA00022837"/>
    </source>
</evidence>
<dbReference type="Gene3D" id="2.60.40.10">
    <property type="entry name" value="Immunoglobulins"/>
    <property type="match status" value="1"/>
</dbReference>
<reference evidence="31 32" key="1">
    <citation type="journal article" date="2011" name="Genome Biol. Evol.">
        <title>Integration of the genetic map and genome assembly of fugu facilitates insights into distinct features of genome evolution in teleosts and mammals.</title>
        <authorList>
            <person name="Kai W."/>
            <person name="Kikuchi K."/>
            <person name="Tohari S."/>
            <person name="Chew A.K."/>
            <person name="Tay A."/>
            <person name="Fujiwara A."/>
            <person name="Hosoya S."/>
            <person name="Suetake H."/>
            <person name="Naruse K."/>
            <person name="Brenner S."/>
            <person name="Suzuki Y."/>
            <person name="Venkatesh B."/>
        </authorList>
    </citation>
    <scope>NUCLEOTIDE SEQUENCE [LARGE SCALE GENOMIC DNA]</scope>
</reference>
<comment type="caution">
    <text evidence="22">Lacks conserved residue(s) required for the propagation of feature annotation.</text>
</comment>
<dbReference type="PROSITE" id="PS00022">
    <property type="entry name" value="EGF_1"/>
    <property type="match status" value="1"/>
</dbReference>
<evidence type="ECO:0000259" key="26">
    <source>
        <dbReference type="PROSITE" id="PS50026"/>
    </source>
</evidence>
<dbReference type="GO" id="GO:0010001">
    <property type="term" value="P:glial cell differentiation"/>
    <property type="evidence" value="ECO:0007669"/>
    <property type="project" value="TreeGrafter"/>
</dbReference>
<dbReference type="InterPro" id="IPR007110">
    <property type="entry name" value="Ig-like_dom"/>
</dbReference>
<dbReference type="PROSITE" id="PS50026">
    <property type="entry name" value="EGF_3"/>
    <property type="match status" value="1"/>
</dbReference>
<evidence type="ECO:0000256" key="21">
    <source>
        <dbReference type="ARBA" id="ARBA00044266"/>
    </source>
</evidence>
<dbReference type="GO" id="GO:0035775">
    <property type="term" value="P:pronephric glomerulus morphogenesis"/>
    <property type="evidence" value="ECO:0007669"/>
    <property type="project" value="Ensembl"/>
</dbReference>
<dbReference type="GO" id="GO:0003093">
    <property type="term" value="P:regulation of glomerular filtration"/>
    <property type="evidence" value="ECO:0007669"/>
    <property type="project" value="Ensembl"/>
</dbReference>
<dbReference type="OMA" id="RSILWMC"/>
<evidence type="ECO:0000256" key="3">
    <source>
        <dbReference type="ARBA" id="ARBA00022525"/>
    </source>
</evidence>
<dbReference type="InterPro" id="IPR050691">
    <property type="entry name" value="Hyaluronan_bind_Proteoglycan"/>
</dbReference>
<dbReference type="SUPFAM" id="SSF48726">
    <property type="entry name" value="Immunoglobulin"/>
    <property type="match status" value="1"/>
</dbReference>
<dbReference type="PROSITE" id="PS00615">
    <property type="entry name" value="C_TYPE_LECTIN_1"/>
    <property type="match status" value="1"/>
</dbReference>
<feature type="domain" description="C-type lectin" evidence="27">
    <location>
        <begin position="472"/>
        <end position="586"/>
    </location>
</feature>
<keyword evidence="5 22" id="KW-0245">EGF-like domain</keyword>
<dbReference type="CDD" id="cd00033">
    <property type="entry name" value="CCP"/>
    <property type="match status" value="1"/>
</dbReference>
<dbReference type="GO" id="GO:0045202">
    <property type="term" value="C:synapse"/>
    <property type="evidence" value="ECO:0007669"/>
    <property type="project" value="TreeGrafter"/>
</dbReference>
<dbReference type="InterPro" id="IPR001304">
    <property type="entry name" value="C-type_lectin-like"/>
</dbReference>
<sequence>MIPNIKHIWWLLWLCEAAAATDSSSLSIIRPVTGSLSGKVNLPCFFSAIPTSAPAISPNGTIHTREYLRIKWTKIERHVETTVLVAQNGVIKIGPSYRSRVSVPSHPEDVGDATLTMVKLRASDTGTYRCEVMYGIEDTRDTVDLDVSGVVFHYRTNASRYNLDYQGAVQTCQDIGATIATFEQLKAAYEDGFDQCDAGWLAEQIVGYPITRPRKGCYGNLQSKPGIRTYGKRKLTDTYDVYCYIDKLDGKVYYSPVRHKMTFEEASKECLKENAVLANPGQLHAAWRLGLDRCDYGWLSDGSARHPVAVPKMQCGGGLLGVRTMYRFKNQTGFPEPATMLGAYCFKGKSSQRNKLLPAHDTIKVTRSGKLLSLKTMGMSVLILIVRLMINPLLQTVARVNIFIFITSSWTIHLTPYICLFIDIDECNSNPCRNGGTCIDGLASFTCVCLPSYSGLYCEEDTQTCHYGWHKFQGSCYKYCPQRKSWDTAERECRMQGAHLVSITSHEEQQFINRLGRDYQWIGLNDKMFDNDFRWTDGSPLQYENWRPNQPDSFFTAGEDCVVMIWHEDGQWNDVPCNYHLTFSCKKGTVACSQPPLVENARTFGKKRERYEVNSLIRYQCQRGFVQRHPPTIRCRGNGHWDAPKISCMNRKSSKSLFYSCSATLMLL</sequence>
<proteinExistence type="predicted"/>
<dbReference type="FunFam" id="2.10.70.10:FF:000003">
    <property type="entry name" value="Versican core protein"/>
    <property type="match status" value="1"/>
</dbReference>
<keyword evidence="4" id="KW-0272">Extracellular matrix</keyword>
<dbReference type="CDD" id="cd00054">
    <property type="entry name" value="EGF_CA"/>
    <property type="match status" value="1"/>
</dbReference>
<evidence type="ECO:0000256" key="19">
    <source>
        <dbReference type="ARBA" id="ARBA00044230"/>
    </source>
</evidence>
<reference evidence="31" key="2">
    <citation type="submission" date="2025-08" db="UniProtKB">
        <authorList>
            <consortium name="Ensembl"/>
        </authorList>
    </citation>
    <scope>IDENTIFICATION</scope>
</reference>
<dbReference type="InterPro" id="IPR013106">
    <property type="entry name" value="Ig_V-set"/>
</dbReference>
<dbReference type="InterPro" id="IPR000538">
    <property type="entry name" value="Link_dom"/>
</dbReference>
<feature type="domain" description="Sushi" evidence="29">
    <location>
        <begin position="590"/>
        <end position="650"/>
    </location>
</feature>
<dbReference type="Proteomes" id="UP000005226">
    <property type="component" value="Chromosome 21"/>
</dbReference>
<evidence type="ECO:0000256" key="12">
    <source>
        <dbReference type="ARBA" id="ARBA00023157"/>
    </source>
</evidence>
<keyword evidence="8" id="KW-0430">Lectin</keyword>
<dbReference type="GO" id="GO:0005540">
    <property type="term" value="F:hyaluronic acid binding"/>
    <property type="evidence" value="ECO:0007669"/>
    <property type="project" value="UniProtKB-KW"/>
</dbReference>
<feature type="domain" description="Link" evidence="30">
    <location>
        <begin position="150"/>
        <end position="245"/>
    </location>
</feature>
<keyword evidence="10" id="KW-0106">Calcium</keyword>
<dbReference type="PROSITE" id="PS01241">
    <property type="entry name" value="LINK_1"/>
    <property type="match status" value="1"/>
</dbReference>
<comment type="function">
    <text evidence="17">May play a role in intercellular signaling and in connecting cells with the extracellular matrix. May take part in the regulation of cell motility, growth and differentiation. Binds hyaluronic acid.</text>
</comment>
<evidence type="ECO:0000256" key="4">
    <source>
        <dbReference type="ARBA" id="ARBA00022530"/>
    </source>
</evidence>
<dbReference type="CDD" id="cd03517">
    <property type="entry name" value="Link_domain_CSPGs_modules_1_3"/>
    <property type="match status" value="1"/>
</dbReference>
<evidence type="ECO:0000256" key="17">
    <source>
        <dbReference type="ARBA" id="ARBA00043896"/>
    </source>
</evidence>
<dbReference type="SMART" id="SM00179">
    <property type="entry name" value="EGF_CA"/>
    <property type="match status" value="1"/>
</dbReference>
<feature type="disulfide bond" evidence="23">
    <location>
        <begin position="592"/>
        <end position="635"/>
    </location>
</feature>
<evidence type="ECO:0000256" key="22">
    <source>
        <dbReference type="PROSITE-ProRule" id="PRU00076"/>
    </source>
</evidence>
<evidence type="ECO:0000256" key="20">
    <source>
        <dbReference type="ARBA" id="ARBA00044263"/>
    </source>
</evidence>
<dbReference type="AlphaFoldDB" id="A0A674PBS6"/>
<dbReference type="PROSITE" id="PS01187">
    <property type="entry name" value="EGF_CA"/>
    <property type="match status" value="1"/>
</dbReference>
<dbReference type="PROSITE" id="PS50041">
    <property type="entry name" value="C_TYPE_LECTIN_2"/>
    <property type="match status" value="1"/>
</dbReference>
<organism evidence="31 32">
    <name type="scientific">Takifugu rubripes</name>
    <name type="common">Japanese pufferfish</name>
    <name type="synonym">Fugu rubripes</name>
    <dbReference type="NCBI Taxonomy" id="31033"/>
    <lineage>
        <taxon>Eukaryota</taxon>
        <taxon>Metazoa</taxon>
        <taxon>Chordata</taxon>
        <taxon>Craniata</taxon>
        <taxon>Vertebrata</taxon>
        <taxon>Euteleostomi</taxon>
        <taxon>Actinopterygii</taxon>
        <taxon>Neopterygii</taxon>
        <taxon>Teleostei</taxon>
        <taxon>Neoteleostei</taxon>
        <taxon>Acanthomorphata</taxon>
        <taxon>Eupercaria</taxon>
        <taxon>Tetraodontiformes</taxon>
        <taxon>Tetradontoidea</taxon>
        <taxon>Tetraodontidae</taxon>
        <taxon>Takifugu</taxon>
    </lineage>
</organism>
<dbReference type="PROSITE" id="PS50835">
    <property type="entry name" value="IG_LIKE"/>
    <property type="match status" value="1"/>
</dbReference>
<dbReference type="GO" id="GO:0007417">
    <property type="term" value="P:central nervous system development"/>
    <property type="evidence" value="ECO:0007669"/>
    <property type="project" value="TreeGrafter"/>
</dbReference>
<dbReference type="PROSITE" id="PS50963">
    <property type="entry name" value="LINK_2"/>
    <property type="match status" value="2"/>
</dbReference>
<dbReference type="InterPro" id="IPR035976">
    <property type="entry name" value="Sushi/SCR/CCP_sf"/>
</dbReference>
<dbReference type="GO" id="GO:0001750">
    <property type="term" value="C:photoreceptor outer segment"/>
    <property type="evidence" value="ECO:0007669"/>
    <property type="project" value="UniProtKB-SubCell"/>
</dbReference>
<evidence type="ECO:0000256" key="23">
    <source>
        <dbReference type="PROSITE-ProRule" id="PRU00302"/>
    </source>
</evidence>
<evidence type="ECO:0000256" key="1">
    <source>
        <dbReference type="ARBA" id="ARBA00004504"/>
    </source>
</evidence>
<dbReference type="Pfam" id="PF00008">
    <property type="entry name" value="EGF"/>
    <property type="match status" value="1"/>
</dbReference>
<evidence type="ECO:0000256" key="25">
    <source>
        <dbReference type="SAM" id="SignalP"/>
    </source>
</evidence>
<dbReference type="InterPro" id="IPR036179">
    <property type="entry name" value="Ig-like_dom_sf"/>
</dbReference>
<dbReference type="Gene3D" id="2.10.25.10">
    <property type="entry name" value="Laminin"/>
    <property type="match status" value="1"/>
</dbReference>